<organism evidence="1 2">
    <name type="scientific">Euplotes crassus</name>
    <dbReference type="NCBI Taxonomy" id="5936"/>
    <lineage>
        <taxon>Eukaryota</taxon>
        <taxon>Sar</taxon>
        <taxon>Alveolata</taxon>
        <taxon>Ciliophora</taxon>
        <taxon>Intramacronucleata</taxon>
        <taxon>Spirotrichea</taxon>
        <taxon>Hypotrichia</taxon>
        <taxon>Euplotida</taxon>
        <taxon>Euplotidae</taxon>
        <taxon>Moneuplotes</taxon>
    </lineage>
</organism>
<evidence type="ECO:0000313" key="1">
    <source>
        <dbReference type="EMBL" id="CAI2365061.1"/>
    </source>
</evidence>
<protein>
    <submittedName>
        <fullName evidence="1">Uncharacterized protein</fullName>
    </submittedName>
</protein>
<dbReference type="EMBL" id="CAMPGE010006213">
    <property type="protein sequence ID" value="CAI2365061.1"/>
    <property type="molecule type" value="Genomic_DNA"/>
</dbReference>
<keyword evidence="2" id="KW-1185">Reference proteome</keyword>
<proteinExistence type="predicted"/>
<accession>A0AAD1UAD1</accession>
<comment type="caution">
    <text evidence="1">The sequence shown here is derived from an EMBL/GenBank/DDBJ whole genome shotgun (WGS) entry which is preliminary data.</text>
</comment>
<name>A0AAD1UAD1_EUPCR</name>
<dbReference type="AlphaFoldDB" id="A0AAD1UAD1"/>
<gene>
    <name evidence="1" type="ORF">ECRASSUSDP1_LOCUS6411</name>
</gene>
<dbReference type="Proteomes" id="UP001295684">
    <property type="component" value="Unassembled WGS sequence"/>
</dbReference>
<reference evidence="1" key="1">
    <citation type="submission" date="2023-07" db="EMBL/GenBank/DDBJ databases">
        <authorList>
            <consortium name="AG Swart"/>
            <person name="Singh M."/>
            <person name="Singh A."/>
            <person name="Seah K."/>
            <person name="Emmerich C."/>
        </authorList>
    </citation>
    <scope>NUCLEOTIDE SEQUENCE</scope>
    <source>
        <strain evidence="1">DP1</strain>
    </source>
</reference>
<sequence>MILLESDQVEKMARNAYYFHCFKEELGYLKLSDWHIIKKASHMNFYFQQKIYQNFVKKQNFLGSSTSKCFNLFQMKTEGENNVDFLNFSFPKKMTSLYIDSNWLPLWSISNVLESITRISTKVLNRMWIYNFRIDAKQFKRVMVAYKHVKRIHIHCCKLSIPKAIDFSQSLRNTKIKELDFYRSGSPNYSDWRSNPQELAYLI</sequence>
<evidence type="ECO:0000313" key="2">
    <source>
        <dbReference type="Proteomes" id="UP001295684"/>
    </source>
</evidence>